<evidence type="ECO:0000256" key="4">
    <source>
        <dbReference type="ARBA" id="ARBA00022679"/>
    </source>
</evidence>
<dbReference type="EC" id="2.7.13.3" evidence="2"/>
<keyword evidence="8" id="KW-0902">Two-component regulatory system</keyword>
<dbReference type="CDD" id="cd16917">
    <property type="entry name" value="HATPase_UhpB-NarQ-NarX-like"/>
    <property type="match status" value="1"/>
</dbReference>
<dbReference type="PANTHER" id="PTHR24421">
    <property type="entry name" value="NITRATE/NITRITE SENSOR PROTEIN NARX-RELATED"/>
    <property type="match status" value="1"/>
</dbReference>
<keyword evidence="7" id="KW-0067">ATP-binding</keyword>
<keyword evidence="9" id="KW-0812">Transmembrane</keyword>
<evidence type="ECO:0000256" key="7">
    <source>
        <dbReference type="ARBA" id="ARBA00022840"/>
    </source>
</evidence>
<comment type="caution">
    <text evidence="11">The sequence shown here is derived from an EMBL/GenBank/DDBJ whole genome shotgun (WGS) entry which is preliminary data.</text>
</comment>
<dbReference type="Pfam" id="PF07730">
    <property type="entry name" value="HisKA_3"/>
    <property type="match status" value="1"/>
</dbReference>
<dbReference type="AlphaFoldDB" id="A0A109DCJ9"/>
<evidence type="ECO:0000259" key="10">
    <source>
        <dbReference type="Pfam" id="PF07730"/>
    </source>
</evidence>
<gene>
    <name evidence="11" type="ORF">AEL95_09925</name>
</gene>
<dbReference type="PATRIC" id="fig|47770.28.peg.1595"/>
<proteinExistence type="predicted"/>
<keyword evidence="5" id="KW-0547">Nucleotide-binding</keyword>
<dbReference type="GO" id="GO:0016020">
    <property type="term" value="C:membrane"/>
    <property type="evidence" value="ECO:0007669"/>
    <property type="project" value="InterPro"/>
</dbReference>
<evidence type="ECO:0000256" key="2">
    <source>
        <dbReference type="ARBA" id="ARBA00012438"/>
    </source>
</evidence>
<keyword evidence="9" id="KW-1133">Transmembrane helix</keyword>
<dbReference type="PANTHER" id="PTHR24421:SF10">
    <property type="entry name" value="NITRATE_NITRITE SENSOR PROTEIN NARQ"/>
    <property type="match status" value="1"/>
</dbReference>
<feature type="transmembrane region" description="Helical" evidence="9">
    <location>
        <begin position="12"/>
        <end position="35"/>
    </location>
</feature>
<protein>
    <recommendedName>
        <fullName evidence="2">histidine kinase</fullName>
        <ecNumber evidence="2">2.7.13.3</ecNumber>
    </recommendedName>
</protein>
<organism evidence="11 12">
    <name type="scientific">Lactobacillus crispatus</name>
    <dbReference type="NCBI Taxonomy" id="47770"/>
    <lineage>
        <taxon>Bacteria</taxon>
        <taxon>Bacillati</taxon>
        <taxon>Bacillota</taxon>
        <taxon>Bacilli</taxon>
        <taxon>Lactobacillales</taxon>
        <taxon>Lactobacillaceae</taxon>
        <taxon>Lactobacillus</taxon>
    </lineage>
</organism>
<dbReference type="Gene3D" id="1.20.5.1930">
    <property type="match status" value="1"/>
</dbReference>
<sequence>MTQRNLNRLSNLMLWLNFAAVLSIATQILFISQYINQNQLSYQFLTRLKRIPASPTSIFWQCTVFSLALIFLITIRHQYNFSKKTNNLLVILEFIAAVCTFYAVRMNYNGMFLLVFVDFFMTTPDISSNAYYRFWTIVGGLLVLLFSVSSYSIIGSVFKMPALTTYILFIPTKMASFLVLLNNVFTAFNLILFISIMIGYAVHIANREHEIQLRLSEMSKSNQELKNYAALSEKIAQDRERKRIARDIHDTVGHALTGIAAGIDAVMVLIDIDPEAAKKQLSKVSSAVKQGLVDIRKTLNQIRPDALQNYTLEASLKKMLQEYSDISHLKINFNYQWGNVDFEKTTELVIFRVIEETVTNALRHGHASAIDVKCQIVNNNYQIKISNNGSTTDKLTPGYGLTQMKERVAIINGTMKIITSPVFTIIVNIPRKD</sequence>
<feature type="transmembrane region" description="Helical" evidence="9">
    <location>
        <begin position="130"/>
        <end position="151"/>
    </location>
</feature>
<reference evidence="11 12" key="1">
    <citation type="journal article" date="2016" name="Microbiology (Mosc.)">
        <title>Comparison of Lactobacillus crispatus isolates from Lactobacillus-dominated vaginal microbiomes with isolates from microbiomes containing bacterial vaginosis-associated bacteria.</title>
        <authorList>
            <person name="Abdelmaksoud A.A."/>
            <person name="Koparde V.N."/>
            <person name="Sheth N.U."/>
            <person name="Serrano M.G."/>
            <person name="Glascock A.L."/>
            <person name="Fettweis J.M."/>
            <person name="Strauss Iii J.F."/>
            <person name="Buck G.A."/>
            <person name="Jefferson K.K."/>
        </authorList>
    </citation>
    <scope>NUCLEOTIDE SEQUENCE [LARGE SCALE GENOMIC DNA]</scope>
    <source>
        <strain evidence="11 12">VMC3</strain>
    </source>
</reference>
<feature type="transmembrane region" description="Helical" evidence="9">
    <location>
        <begin position="58"/>
        <end position="75"/>
    </location>
</feature>
<accession>A0A109DCJ9</accession>
<keyword evidence="4" id="KW-0808">Transferase</keyword>
<evidence type="ECO:0000313" key="12">
    <source>
        <dbReference type="Proteomes" id="UP000067598"/>
    </source>
</evidence>
<evidence type="ECO:0000256" key="1">
    <source>
        <dbReference type="ARBA" id="ARBA00000085"/>
    </source>
</evidence>
<feature type="transmembrane region" description="Helical" evidence="9">
    <location>
        <begin position="187"/>
        <end position="205"/>
    </location>
</feature>
<feature type="domain" description="Signal transduction histidine kinase subgroup 3 dimerisation and phosphoacceptor" evidence="10">
    <location>
        <begin position="240"/>
        <end position="307"/>
    </location>
</feature>
<evidence type="ECO:0000256" key="8">
    <source>
        <dbReference type="ARBA" id="ARBA00023012"/>
    </source>
</evidence>
<dbReference type="Proteomes" id="UP000067598">
    <property type="component" value="Unassembled WGS sequence"/>
</dbReference>
<evidence type="ECO:0000256" key="9">
    <source>
        <dbReference type="SAM" id="Phobius"/>
    </source>
</evidence>
<dbReference type="GO" id="GO:0046983">
    <property type="term" value="F:protein dimerization activity"/>
    <property type="evidence" value="ECO:0007669"/>
    <property type="project" value="InterPro"/>
</dbReference>
<keyword evidence="3" id="KW-0597">Phosphoprotein</keyword>
<evidence type="ECO:0000313" key="11">
    <source>
        <dbReference type="EMBL" id="KWU02933.1"/>
    </source>
</evidence>
<evidence type="ECO:0000256" key="6">
    <source>
        <dbReference type="ARBA" id="ARBA00022777"/>
    </source>
</evidence>
<dbReference type="Gene3D" id="3.30.565.10">
    <property type="entry name" value="Histidine kinase-like ATPase, C-terminal domain"/>
    <property type="match status" value="1"/>
</dbReference>
<comment type="catalytic activity">
    <reaction evidence="1">
        <text>ATP + protein L-histidine = ADP + protein N-phospho-L-histidine.</text>
        <dbReference type="EC" id="2.7.13.3"/>
    </reaction>
</comment>
<dbReference type="SUPFAM" id="SSF55874">
    <property type="entry name" value="ATPase domain of HSP90 chaperone/DNA topoisomerase II/histidine kinase"/>
    <property type="match status" value="1"/>
</dbReference>
<dbReference type="InterPro" id="IPR050482">
    <property type="entry name" value="Sensor_HK_TwoCompSys"/>
</dbReference>
<dbReference type="EMBL" id="LJGP01000053">
    <property type="protein sequence ID" value="KWU02933.1"/>
    <property type="molecule type" value="Genomic_DNA"/>
</dbReference>
<evidence type="ECO:0000256" key="3">
    <source>
        <dbReference type="ARBA" id="ARBA00022553"/>
    </source>
</evidence>
<dbReference type="RefSeq" id="WP_060462536.1">
    <property type="nucleotide sequence ID" value="NZ_AP025162.1"/>
</dbReference>
<dbReference type="GO" id="GO:0000155">
    <property type="term" value="F:phosphorelay sensor kinase activity"/>
    <property type="evidence" value="ECO:0007669"/>
    <property type="project" value="InterPro"/>
</dbReference>
<keyword evidence="9" id="KW-0472">Membrane</keyword>
<dbReference type="InterPro" id="IPR011712">
    <property type="entry name" value="Sig_transdc_His_kin_sub3_dim/P"/>
</dbReference>
<keyword evidence="6 11" id="KW-0418">Kinase</keyword>
<name>A0A109DCJ9_9LACO</name>
<evidence type="ECO:0000256" key="5">
    <source>
        <dbReference type="ARBA" id="ARBA00022741"/>
    </source>
</evidence>
<dbReference type="InterPro" id="IPR036890">
    <property type="entry name" value="HATPase_C_sf"/>
</dbReference>
<dbReference type="GO" id="GO:0005524">
    <property type="term" value="F:ATP binding"/>
    <property type="evidence" value="ECO:0007669"/>
    <property type="project" value="UniProtKB-KW"/>
</dbReference>